<evidence type="ECO:0000256" key="1">
    <source>
        <dbReference type="SAM" id="Phobius"/>
    </source>
</evidence>
<name>A0A550C4I7_9AGAR</name>
<dbReference type="Proteomes" id="UP000320762">
    <property type="component" value="Unassembled WGS sequence"/>
</dbReference>
<keyword evidence="1" id="KW-0472">Membrane</keyword>
<protein>
    <submittedName>
        <fullName evidence="2">Uncharacterized protein</fullName>
    </submittedName>
</protein>
<sequence length="125" mass="13779">MSAMYDAGGSIHCTPNGNLVYQEGTYKLVISERALFRLACLFRMGLQNVPEDDGSCWCNQVKSEEGPGLIVLFALVVYKIVKAALVVIGFALLAAWLGNLLDMRWEESPPPYLGALKLLYRAPRA</sequence>
<evidence type="ECO:0000313" key="2">
    <source>
        <dbReference type="EMBL" id="TRM59723.1"/>
    </source>
</evidence>
<keyword evidence="1" id="KW-0812">Transmembrane</keyword>
<proteinExistence type="predicted"/>
<reference evidence="2 3" key="1">
    <citation type="journal article" date="2019" name="New Phytol.">
        <title>Comparative genomics reveals unique wood-decay strategies and fruiting body development in the Schizophyllaceae.</title>
        <authorList>
            <person name="Almasi E."/>
            <person name="Sahu N."/>
            <person name="Krizsan K."/>
            <person name="Balint B."/>
            <person name="Kovacs G.M."/>
            <person name="Kiss B."/>
            <person name="Cseklye J."/>
            <person name="Drula E."/>
            <person name="Henrissat B."/>
            <person name="Nagy I."/>
            <person name="Chovatia M."/>
            <person name="Adam C."/>
            <person name="LaButti K."/>
            <person name="Lipzen A."/>
            <person name="Riley R."/>
            <person name="Grigoriev I.V."/>
            <person name="Nagy L.G."/>
        </authorList>
    </citation>
    <scope>NUCLEOTIDE SEQUENCE [LARGE SCALE GENOMIC DNA]</scope>
    <source>
        <strain evidence="2 3">NL-1724</strain>
    </source>
</reference>
<accession>A0A550C4I7</accession>
<keyword evidence="3" id="KW-1185">Reference proteome</keyword>
<dbReference type="EMBL" id="VDMD01000026">
    <property type="protein sequence ID" value="TRM59723.1"/>
    <property type="molecule type" value="Genomic_DNA"/>
</dbReference>
<feature type="transmembrane region" description="Helical" evidence="1">
    <location>
        <begin position="69"/>
        <end position="97"/>
    </location>
</feature>
<organism evidence="2 3">
    <name type="scientific">Schizophyllum amplum</name>
    <dbReference type="NCBI Taxonomy" id="97359"/>
    <lineage>
        <taxon>Eukaryota</taxon>
        <taxon>Fungi</taxon>
        <taxon>Dikarya</taxon>
        <taxon>Basidiomycota</taxon>
        <taxon>Agaricomycotina</taxon>
        <taxon>Agaricomycetes</taxon>
        <taxon>Agaricomycetidae</taxon>
        <taxon>Agaricales</taxon>
        <taxon>Schizophyllaceae</taxon>
        <taxon>Schizophyllum</taxon>
    </lineage>
</organism>
<gene>
    <name evidence="2" type="ORF">BD626DRAFT_572398</name>
</gene>
<evidence type="ECO:0000313" key="3">
    <source>
        <dbReference type="Proteomes" id="UP000320762"/>
    </source>
</evidence>
<keyword evidence="1" id="KW-1133">Transmembrane helix</keyword>
<comment type="caution">
    <text evidence="2">The sequence shown here is derived from an EMBL/GenBank/DDBJ whole genome shotgun (WGS) entry which is preliminary data.</text>
</comment>
<dbReference type="AlphaFoldDB" id="A0A550C4I7"/>